<dbReference type="PROSITE" id="PS01124">
    <property type="entry name" value="HTH_ARAC_FAMILY_2"/>
    <property type="match status" value="1"/>
</dbReference>
<organism evidence="6 7">
    <name type="scientific">Cohnella herbarum</name>
    <dbReference type="NCBI Taxonomy" id="2728023"/>
    <lineage>
        <taxon>Bacteria</taxon>
        <taxon>Bacillati</taxon>
        <taxon>Bacillota</taxon>
        <taxon>Bacilli</taxon>
        <taxon>Bacillales</taxon>
        <taxon>Paenibacillaceae</taxon>
        <taxon>Cohnella</taxon>
    </lineage>
</organism>
<dbReference type="SUPFAM" id="SSF46689">
    <property type="entry name" value="Homeodomain-like"/>
    <property type="match status" value="1"/>
</dbReference>
<dbReference type="AlphaFoldDB" id="A0A7Z2VPT3"/>
<dbReference type="EMBL" id="CP051680">
    <property type="protein sequence ID" value="QJD86953.1"/>
    <property type="molecule type" value="Genomic_DNA"/>
</dbReference>
<dbReference type="KEGG" id="cheb:HH215_29790"/>
<keyword evidence="2" id="KW-0238">DNA-binding</keyword>
<keyword evidence="4" id="KW-1133">Transmembrane helix</keyword>
<keyword evidence="4" id="KW-0812">Transmembrane</keyword>
<evidence type="ECO:0000256" key="1">
    <source>
        <dbReference type="ARBA" id="ARBA00023015"/>
    </source>
</evidence>
<dbReference type="GO" id="GO:0003700">
    <property type="term" value="F:DNA-binding transcription factor activity"/>
    <property type="evidence" value="ECO:0007669"/>
    <property type="project" value="InterPro"/>
</dbReference>
<dbReference type="RefSeq" id="WP_169283199.1">
    <property type="nucleotide sequence ID" value="NZ_CP051680.1"/>
</dbReference>
<sequence length="782" mass="89471">MRVLQAYKSRKYLQRILLTISILMVFVLILSSMVLHYSTETRVVQMQKEANRKVMNQINHNISYMQEIVRNQALTIYNDNQIFFTLMSSQEQEEIDIINGIRLMNKAQESSAFLHSVMIYNGHMDKIYALGFLAENLKDHYMAENIAKQLQNKQKLPQMQLIPMNLSKRENSVDFFSMIIYESFNDINDHESALVVNVKPEWIFANLKAVNDFAIPGESDVFIMDRNGQVVLSGNERNVPELNGLTEALAAYQAKHEGKFGSFSESFGSSGKYMVSYMQMGVGGWNAISVQPYHAVLGGIYEMRMTSIYVIVCFLLLSIALSILIAHKLYKPVEQMLAGIRNHAGEGADPVNRSKDELSYVTNVYSLMAQKLSLVTNEQDKQRNIVHNYHLRSIITGSSSYTKDHFRDCVTQNGLAIVPDGFIWLVLIKIDQYAEFVSRTSDNERKLYSFAISNIAEEIMSPSPFRSEIADMRNDHLVMIVSREAGTATSFEEVESLLTRIQDIVKGYYKLSLTMTTSELIRGHEAITVQYGLAIQHSMYRLVFGKGQMITPERVKPNNERFEYSFPPEQEKKLSEAIRTNDLEAMESLVSIIITQVSAYHYDHILHGILQLVDIVKTTIRDMNKLRVASVSVDLSALSRQVLEKETLGEIEQLIHQVCREIHEKLQNSEQDKNTVLMDAIKEIVATNYGDMNLSLQGIASMLRMTPAYVGRMFKQSEIVSVGEYINEVRLSRALEYLETKNFSIKEIMELVGYLNESTFFKLFKKKYGVTPKEYRLKRNIS</sequence>
<evidence type="ECO:0000313" key="6">
    <source>
        <dbReference type="EMBL" id="QJD86953.1"/>
    </source>
</evidence>
<dbReference type="InterPro" id="IPR020449">
    <property type="entry name" value="Tscrpt_reg_AraC-type_HTH"/>
</dbReference>
<keyword evidence="1" id="KW-0805">Transcription regulation</keyword>
<evidence type="ECO:0000259" key="5">
    <source>
        <dbReference type="PROSITE" id="PS01124"/>
    </source>
</evidence>
<keyword evidence="7" id="KW-1185">Reference proteome</keyword>
<dbReference type="Gene3D" id="3.30.450.20">
    <property type="entry name" value="PAS domain"/>
    <property type="match status" value="1"/>
</dbReference>
<reference evidence="6 7" key="1">
    <citation type="submission" date="2020-04" db="EMBL/GenBank/DDBJ databases">
        <title>Genome sequencing of novel species.</title>
        <authorList>
            <person name="Heo J."/>
            <person name="Kim S.-J."/>
            <person name="Kim J.-S."/>
            <person name="Hong S.-B."/>
            <person name="Kwon S.-W."/>
        </authorList>
    </citation>
    <scope>NUCLEOTIDE SEQUENCE [LARGE SCALE GENOMIC DNA]</scope>
    <source>
        <strain evidence="6 7">MFER-1</strain>
    </source>
</reference>
<evidence type="ECO:0000256" key="3">
    <source>
        <dbReference type="ARBA" id="ARBA00023163"/>
    </source>
</evidence>
<evidence type="ECO:0000256" key="2">
    <source>
        <dbReference type="ARBA" id="ARBA00023125"/>
    </source>
</evidence>
<feature type="transmembrane region" description="Helical" evidence="4">
    <location>
        <begin position="308"/>
        <end position="326"/>
    </location>
</feature>
<keyword evidence="3" id="KW-0804">Transcription</keyword>
<dbReference type="PANTHER" id="PTHR43280:SF2">
    <property type="entry name" value="HTH-TYPE TRANSCRIPTIONAL REGULATOR EXSA"/>
    <property type="match status" value="1"/>
</dbReference>
<dbReference type="Proteomes" id="UP000502248">
    <property type="component" value="Chromosome"/>
</dbReference>
<dbReference type="PRINTS" id="PR00032">
    <property type="entry name" value="HTHARAC"/>
</dbReference>
<keyword evidence="4" id="KW-0472">Membrane</keyword>
<dbReference type="PANTHER" id="PTHR43280">
    <property type="entry name" value="ARAC-FAMILY TRANSCRIPTIONAL REGULATOR"/>
    <property type="match status" value="1"/>
</dbReference>
<evidence type="ECO:0000256" key="4">
    <source>
        <dbReference type="SAM" id="Phobius"/>
    </source>
</evidence>
<gene>
    <name evidence="6" type="ORF">HH215_29790</name>
</gene>
<feature type="domain" description="HTH araC/xylS-type" evidence="5">
    <location>
        <begin position="679"/>
        <end position="778"/>
    </location>
</feature>
<dbReference type="InterPro" id="IPR009057">
    <property type="entry name" value="Homeodomain-like_sf"/>
</dbReference>
<protein>
    <submittedName>
        <fullName evidence="6">AraC family transcriptional regulator</fullName>
    </submittedName>
</protein>
<dbReference type="GO" id="GO:0043565">
    <property type="term" value="F:sequence-specific DNA binding"/>
    <property type="evidence" value="ECO:0007669"/>
    <property type="project" value="InterPro"/>
</dbReference>
<evidence type="ECO:0000313" key="7">
    <source>
        <dbReference type="Proteomes" id="UP000502248"/>
    </source>
</evidence>
<name>A0A7Z2VPT3_9BACL</name>
<proteinExistence type="predicted"/>
<dbReference type="Pfam" id="PF12833">
    <property type="entry name" value="HTH_18"/>
    <property type="match status" value="1"/>
</dbReference>
<dbReference type="Gene3D" id="1.10.10.60">
    <property type="entry name" value="Homeodomain-like"/>
    <property type="match status" value="2"/>
</dbReference>
<feature type="transmembrane region" description="Helical" evidence="4">
    <location>
        <begin position="12"/>
        <end position="37"/>
    </location>
</feature>
<dbReference type="InterPro" id="IPR018060">
    <property type="entry name" value="HTH_AraC"/>
</dbReference>
<accession>A0A7Z2VPT3</accession>
<dbReference type="SMART" id="SM00342">
    <property type="entry name" value="HTH_ARAC"/>
    <property type="match status" value="1"/>
</dbReference>